<keyword evidence="4" id="KW-1185">Reference proteome</keyword>
<dbReference type="Proteomes" id="UP000649573">
    <property type="component" value="Unassembled WGS sequence"/>
</dbReference>
<dbReference type="Pfam" id="PF03803">
    <property type="entry name" value="Scramblase"/>
    <property type="match status" value="1"/>
</dbReference>
<dbReference type="InterPro" id="IPR025659">
    <property type="entry name" value="Tubby-like_C"/>
</dbReference>
<dbReference type="EMBL" id="BMRE01000064">
    <property type="protein sequence ID" value="GGU77894.1"/>
    <property type="molecule type" value="Genomic_DNA"/>
</dbReference>
<accession>A0ABQ2VCW0</accession>
<feature type="domain" description="DUF2510" evidence="2">
    <location>
        <begin position="50"/>
        <end position="82"/>
    </location>
</feature>
<sequence>MCRTDSGIGAEQDKSRGKQRRQNPFACEHTRILARGTDFRTTLFRVNFAPGWYPDNADQRFVRWWDGTQWTPHVQPRQQQTDAHHLEMQMGGTGQDRVAQQVQRAGVQQPIAGGGGTLFTEPVLVVNQKAKLIEMSNSYVIYDQHARHIGTVEQVGQSGAAKALRAFTKLDAMLDVRLEIRDVHGRPLLRLLRPATMWKSKVMVERGDGMPIGEIIQENVFGKVRFAYVCNGMKVGGIYAENFRAWNFSLRDHTDTEVARITKTWQGMAKAMFSTADNYVVQFHRQVPDPLLSMIVASGVTVDTVLSQSQG</sequence>
<dbReference type="SUPFAM" id="SSF54518">
    <property type="entry name" value="Tubby C-terminal domain-like"/>
    <property type="match status" value="1"/>
</dbReference>
<dbReference type="Pfam" id="PF10708">
    <property type="entry name" value="DUF2510"/>
    <property type="match status" value="1"/>
</dbReference>
<proteinExistence type="predicted"/>
<gene>
    <name evidence="3" type="ORF">GCM10010178_81220</name>
</gene>
<comment type="caution">
    <text evidence="3">The sequence shown here is derived from an EMBL/GenBank/DDBJ whole genome shotgun (WGS) entry which is preliminary data.</text>
</comment>
<reference evidence="4" key="1">
    <citation type="journal article" date="2019" name="Int. J. Syst. Evol. Microbiol.">
        <title>The Global Catalogue of Microorganisms (GCM) 10K type strain sequencing project: providing services to taxonomists for standard genome sequencing and annotation.</title>
        <authorList>
            <consortium name="The Broad Institute Genomics Platform"/>
            <consortium name="The Broad Institute Genome Sequencing Center for Infectious Disease"/>
            <person name="Wu L."/>
            <person name="Ma J."/>
        </authorList>
    </citation>
    <scope>NUCLEOTIDE SEQUENCE [LARGE SCALE GENOMIC DNA]</scope>
    <source>
        <strain evidence="4">JCM 3296</strain>
    </source>
</reference>
<protein>
    <submittedName>
        <fullName evidence="3">Scramblase</fullName>
    </submittedName>
</protein>
<organism evidence="3 4">
    <name type="scientific">Lentzea flava</name>
    <dbReference type="NCBI Taxonomy" id="103732"/>
    <lineage>
        <taxon>Bacteria</taxon>
        <taxon>Bacillati</taxon>
        <taxon>Actinomycetota</taxon>
        <taxon>Actinomycetes</taxon>
        <taxon>Pseudonocardiales</taxon>
        <taxon>Pseudonocardiaceae</taxon>
        <taxon>Lentzea</taxon>
    </lineage>
</organism>
<evidence type="ECO:0000256" key="1">
    <source>
        <dbReference type="SAM" id="MobiDB-lite"/>
    </source>
</evidence>
<dbReference type="InterPro" id="IPR005552">
    <property type="entry name" value="Scramblase"/>
</dbReference>
<dbReference type="PANTHER" id="PTHR23248:SF9">
    <property type="entry name" value="PHOSPHOLIPID SCRAMBLASE"/>
    <property type="match status" value="1"/>
</dbReference>
<evidence type="ECO:0000259" key="2">
    <source>
        <dbReference type="Pfam" id="PF10708"/>
    </source>
</evidence>
<feature type="region of interest" description="Disordered" evidence="1">
    <location>
        <begin position="1"/>
        <end position="24"/>
    </location>
</feature>
<evidence type="ECO:0000313" key="4">
    <source>
        <dbReference type="Proteomes" id="UP000649573"/>
    </source>
</evidence>
<name>A0ABQ2VCW0_9PSEU</name>
<evidence type="ECO:0000313" key="3">
    <source>
        <dbReference type="EMBL" id="GGU77894.1"/>
    </source>
</evidence>
<dbReference type="PANTHER" id="PTHR23248">
    <property type="entry name" value="PHOSPHOLIPID SCRAMBLASE-RELATED"/>
    <property type="match status" value="1"/>
</dbReference>
<dbReference type="InterPro" id="IPR018929">
    <property type="entry name" value="DUF2510"/>
</dbReference>